<evidence type="ECO:0000313" key="2">
    <source>
        <dbReference type="Proteomes" id="UP001162907"/>
    </source>
</evidence>
<dbReference type="Proteomes" id="UP001162907">
    <property type="component" value="Chromosome"/>
</dbReference>
<dbReference type="EMBL" id="CP075567">
    <property type="protein sequence ID" value="UFP98538.1"/>
    <property type="molecule type" value="Genomic_DNA"/>
</dbReference>
<proteinExistence type="predicted"/>
<reference evidence="1 2" key="1">
    <citation type="journal article" date="2022" name="Int. J. Syst. Evol. Microbiol.">
        <title>Pseudomonas fitomaticsae sp. nov., isolated at Marimurtra Botanical Garden in Blanes, Catalonia, Spain.</title>
        <authorList>
            <person name="Atanasov K.E."/>
            <person name="Galbis D.M."/>
            <person name="Cornado D."/>
            <person name="Serpico A."/>
            <person name="Sanchez G."/>
            <person name="Bosch M."/>
            <person name="Ferrer A."/>
            <person name="Altabella T."/>
        </authorList>
    </citation>
    <scope>NUCLEOTIDE SEQUENCE [LARGE SCALE GENOMIC DNA]</scope>
    <source>
        <strain evidence="1 2">FIT81</strain>
    </source>
</reference>
<evidence type="ECO:0000313" key="1">
    <source>
        <dbReference type="EMBL" id="UFP98538.1"/>
    </source>
</evidence>
<protein>
    <submittedName>
        <fullName evidence="1">Uncharacterized protein</fullName>
    </submittedName>
</protein>
<accession>A0ABY3PXN6</accession>
<sequence>MKLKVDFVHGHGDAKEERVVLSVLEDCNLNRYMVCDATYTSDGKISNKNRHSKWFVNKEVKKGERISLHTRVGEDNDERQGGTLWHHIYWNFKSPIWNDDGDAAVLVEISDWETTRSR</sequence>
<organism evidence="1 2">
    <name type="scientific">Pseudomonas fitomaticsae</name>
    <dbReference type="NCBI Taxonomy" id="2837969"/>
    <lineage>
        <taxon>Bacteria</taxon>
        <taxon>Pseudomonadati</taxon>
        <taxon>Pseudomonadota</taxon>
        <taxon>Gammaproteobacteria</taxon>
        <taxon>Pseudomonadales</taxon>
        <taxon>Pseudomonadaceae</taxon>
        <taxon>Pseudomonas</taxon>
    </lineage>
</organism>
<keyword evidence="2" id="KW-1185">Reference proteome</keyword>
<name>A0ABY3PXN6_9PSED</name>
<dbReference type="RefSeq" id="WP_230732569.1">
    <property type="nucleotide sequence ID" value="NZ_CP075567.1"/>
</dbReference>
<gene>
    <name evidence="1" type="ORF">KJY40_21155</name>
</gene>